<dbReference type="PROSITE" id="PS00903">
    <property type="entry name" value="CYT_DCMP_DEAMINASES_1"/>
    <property type="match status" value="1"/>
</dbReference>
<comment type="cofactor">
    <cofactor evidence="8">
        <name>Zn(2+)</name>
        <dbReference type="ChEBI" id="CHEBI:29105"/>
    </cofactor>
    <text evidence="8">Binds 1 zinc ion per subunit.</text>
</comment>
<keyword evidence="5 8" id="KW-0378">Hydrolase</keyword>
<comment type="catalytic activity">
    <reaction evidence="7 8">
        <text>adenosine(34) in tRNA + H2O + H(+) = inosine(34) in tRNA + NH4(+)</text>
        <dbReference type="Rhea" id="RHEA:43168"/>
        <dbReference type="Rhea" id="RHEA-COMP:10373"/>
        <dbReference type="Rhea" id="RHEA-COMP:10374"/>
        <dbReference type="ChEBI" id="CHEBI:15377"/>
        <dbReference type="ChEBI" id="CHEBI:15378"/>
        <dbReference type="ChEBI" id="CHEBI:28938"/>
        <dbReference type="ChEBI" id="CHEBI:74411"/>
        <dbReference type="ChEBI" id="CHEBI:82852"/>
        <dbReference type="EC" id="3.5.4.33"/>
    </reaction>
</comment>
<evidence type="ECO:0000256" key="2">
    <source>
        <dbReference type="ARBA" id="ARBA00011738"/>
    </source>
</evidence>
<feature type="binding site" evidence="8">
    <location>
        <position position="81"/>
    </location>
    <ligand>
        <name>Zn(2+)</name>
        <dbReference type="ChEBI" id="CHEBI:29105"/>
        <note>catalytic</note>
    </ligand>
</feature>
<feature type="domain" description="CMP/dCMP-type deaminase" evidence="9">
    <location>
        <begin position="1"/>
        <end position="111"/>
    </location>
</feature>
<proteinExistence type="inferred from homology"/>
<reference evidence="10 11" key="1">
    <citation type="submission" date="2010-08" db="EMBL/GenBank/DDBJ databases">
        <title>Complete sequence of Clostridium cellulovorans 743B.</title>
        <authorList>
            <consortium name="US DOE Joint Genome Institute"/>
            <person name="Lucas S."/>
            <person name="Copeland A."/>
            <person name="Lapidus A."/>
            <person name="Cheng J.-F."/>
            <person name="Bruce D."/>
            <person name="Goodwin L."/>
            <person name="Pitluck S."/>
            <person name="Chertkov O."/>
            <person name="Detter J.C."/>
            <person name="Han C."/>
            <person name="Tapia R."/>
            <person name="Land M."/>
            <person name="Hauser L."/>
            <person name="Chang Y.-J."/>
            <person name="Jeffries C."/>
            <person name="Kyrpides N."/>
            <person name="Ivanova N."/>
            <person name="Mikhailova N."/>
            <person name="Hemme C.L."/>
            <person name="Woyke T."/>
        </authorList>
    </citation>
    <scope>NUCLEOTIDE SEQUENCE [LARGE SCALE GENOMIC DNA]</scope>
    <source>
        <strain evidence="11">ATCC 35296 / DSM 3052 / OCM 3 / 743B</strain>
    </source>
</reference>
<dbReference type="CDD" id="cd01285">
    <property type="entry name" value="nucleoside_deaminase"/>
    <property type="match status" value="1"/>
</dbReference>
<dbReference type="InterPro" id="IPR002125">
    <property type="entry name" value="CMP_dCMP_dom"/>
</dbReference>
<dbReference type="PROSITE" id="PS51747">
    <property type="entry name" value="CYT_DCMP_DEAMINASES_2"/>
    <property type="match status" value="1"/>
</dbReference>
<dbReference type="RefSeq" id="WP_010073056.1">
    <property type="nucleotide sequence ID" value="NC_014393.1"/>
</dbReference>
<dbReference type="OrthoDB" id="9802676at2"/>
<dbReference type="InterPro" id="IPR016193">
    <property type="entry name" value="Cytidine_deaminase-like"/>
</dbReference>
<dbReference type="Proteomes" id="UP000002730">
    <property type="component" value="Chromosome"/>
</dbReference>
<evidence type="ECO:0000313" key="11">
    <source>
        <dbReference type="Proteomes" id="UP000002730"/>
    </source>
</evidence>
<keyword evidence="3 8" id="KW-0819">tRNA processing</keyword>
<gene>
    <name evidence="8" type="primary">tadA</name>
    <name evidence="10" type="ordered locus">Clocel_0045</name>
</gene>
<dbReference type="Gene3D" id="3.40.140.10">
    <property type="entry name" value="Cytidine Deaminase, domain 2"/>
    <property type="match status" value="1"/>
</dbReference>
<comment type="function">
    <text evidence="8">Catalyzes the deamination of adenosine to inosine at the wobble position 34 of tRNA(Arg2).</text>
</comment>
<dbReference type="EMBL" id="CP002160">
    <property type="protein sequence ID" value="ADL49834.1"/>
    <property type="molecule type" value="Genomic_DNA"/>
</dbReference>
<dbReference type="HAMAP" id="MF_00972">
    <property type="entry name" value="tRNA_aden_deaminase"/>
    <property type="match status" value="1"/>
</dbReference>
<keyword evidence="4 8" id="KW-0479">Metal-binding</keyword>
<dbReference type="InterPro" id="IPR016192">
    <property type="entry name" value="APOBEC/CMP_deaminase_Zn-bd"/>
</dbReference>
<evidence type="ECO:0000256" key="6">
    <source>
        <dbReference type="ARBA" id="ARBA00022833"/>
    </source>
</evidence>
<feature type="binding site" evidence="8">
    <location>
        <position position="51"/>
    </location>
    <ligand>
        <name>Zn(2+)</name>
        <dbReference type="ChEBI" id="CHEBI:29105"/>
        <note>catalytic</note>
    </ligand>
</feature>
<accession>D9SMP9</accession>
<dbReference type="EC" id="3.5.4.33" evidence="8"/>
<evidence type="ECO:0000256" key="3">
    <source>
        <dbReference type="ARBA" id="ARBA00022694"/>
    </source>
</evidence>
<evidence type="ECO:0000256" key="8">
    <source>
        <dbReference type="HAMAP-Rule" id="MF_00972"/>
    </source>
</evidence>
<dbReference type="KEGG" id="ccb:Clocel_0045"/>
<dbReference type="GO" id="GO:0002100">
    <property type="term" value="P:tRNA wobble adenosine to inosine editing"/>
    <property type="evidence" value="ECO:0007669"/>
    <property type="project" value="UniProtKB-UniRule"/>
</dbReference>
<dbReference type="GO" id="GO:0008270">
    <property type="term" value="F:zinc ion binding"/>
    <property type="evidence" value="ECO:0007669"/>
    <property type="project" value="UniProtKB-UniRule"/>
</dbReference>
<evidence type="ECO:0000256" key="1">
    <source>
        <dbReference type="ARBA" id="ARBA00010669"/>
    </source>
</evidence>
<dbReference type="eggNOG" id="COG0590">
    <property type="taxonomic scope" value="Bacteria"/>
</dbReference>
<keyword evidence="6 8" id="KW-0862">Zinc</keyword>
<dbReference type="PANTHER" id="PTHR11079:SF202">
    <property type="entry name" value="TRNA-SPECIFIC ADENOSINE DEAMINASE"/>
    <property type="match status" value="1"/>
</dbReference>
<name>D9SMP9_CLOC7</name>
<evidence type="ECO:0000313" key="10">
    <source>
        <dbReference type="EMBL" id="ADL49834.1"/>
    </source>
</evidence>
<dbReference type="SUPFAM" id="SSF53927">
    <property type="entry name" value="Cytidine deaminase-like"/>
    <property type="match status" value="1"/>
</dbReference>
<dbReference type="InterPro" id="IPR058535">
    <property type="entry name" value="MafB19-deam"/>
</dbReference>
<dbReference type="HOGENOM" id="CLU_025810_3_2_9"/>
<evidence type="ECO:0000256" key="7">
    <source>
        <dbReference type="ARBA" id="ARBA00048045"/>
    </source>
</evidence>
<dbReference type="PANTHER" id="PTHR11079">
    <property type="entry name" value="CYTOSINE DEAMINASE FAMILY MEMBER"/>
    <property type="match status" value="1"/>
</dbReference>
<evidence type="ECO:0000256" key="5">
    <source>
        <dbReference type="ARBA" id="ARBA00022801"/>
    </source>
</evidence>
<dbReference type="InterPro" id="IPR028883">
    <property type="entry name" value="tRNA_aden_deaminase"/>
</dbReference>
<dbReference type="STRING" id="573061.Clocel_0045"/>
<keyword evidence="11" id="KW-1185">Reference proteome</keyword>
<dbReference type="Pfam" id="PF14437">
    <property type="entry name" value="MafB19-deam"/>
    <property type="match status" value="1"/>
</dbReference>
<evidence type="ECO:0000259" key="9">
    <source>
        <dbReference type="PROSITE" id="PS51747"/>
    </source>
</evidence>
<dbReference type="GO" id="GO:0052717">
    <property type="term" value="F:tRNA-specific adenosine-34 deaminase activity"/>
    <property type="evidence" value="ECO:0007669"/>
    <property type="project" value="UniProtKB-UniRule"/>
</dbReference>
<evidence type="ECO:0000256" key="4">
    <source>
        <dbReference type="ARBA" id="ARBA00022723"/>
    </source>
</evidence>
<comment type="similarity">
    <text evidence="1">Belongs to the cytidine and deoxycytidylate deaminase family. ADAT2 subfamily.</text>
</comment>
<feature type="active site" description="Proton donor" evidence="8">
    <location>
        <position position="53"/>
    </location>
</feature>
<organism evidence="10 11">
    <name type="scientific">Clostridium cellulovorans (strain ATCC 35296 / DSM 3052 / OCM 3 / 743B)</name>
    <dbReference type="NCBI Taxonomy" id="573061"/>
    <lineage>
        <taxon>Bacteria</taxon>
        <taxon>Bacillati</taxon>
        <taxon>Bacillota</taxon>
        <taxon>Clostridia</taxon>
        <taxon>Eubacteriales</taxon>
        <taxon>Clostridiaceae</taxon>
        <taxon>Clostridium</taxon>
    </lineage>
</organism>
<dbReference type="AlphaFoldDB" id="D9SMP9"/>
<comment type="subunit">
    <text evidence="2 8">Homodimer.</text>
</comment>
<protein>
    <recommendedName>
        <fullName evidence="8">tRNA-specific adenosine deaminase</fullName>
        <ecNumber evidence="8">3.5.4.33</ecNumber>
    </recommendedName>
</protein>
<sequence>MNNNFLKIAIEEAKKARELGEVPVGAVIIKDDKVIAAAHNLKETKKEVTAHAELLAIKMASEILDNWRLNDCEIYVTLEPCAMCASAIVQSRIKKIYIGTFEPTTGACGSVINLVQNEALNSFVHVEWLYSDECSDIITEFFKERRS</sequence>
<feature type="binding site" evidence="8">
    <location>
        <position position="84"/>
    </location>
    <ligand>
        <name>Zn(2+)</name>
        <dbReference type="ChEBI" id="CHEBI:29105"/>
        <note>catalytic</note>
    </ligand>
</feature>